<feature type="domain" description="VTT" evidence="2">
    <location>
        <begin position="23"/>
        <end position="143"/>
    </location>
</feature>
<name>A0A212J668_9PROT</name>
<reference evidence="3" key="1">
    <citation type="submission" date="2016-04" db="EMBL/GenBank/DDBJ databases">
        <authorList>
            <person name="Evans L.H."/>
            <person name="Alamgir A."/>
            <person name="Owens N."/>
            <person name="Weber N.D."/>
            <person name="Virtaneva K."/>
            <person name="Barbian K."/>
            <person name="Babar A."/>
            <person name="Rosenke K."/>
        </authorList>
    </citation>
    <scope>NUCLEOTIDE SEQUENCE</scope>
    <source>
        <strain evidence="3">86</strain>
    </source>
</reference>
<gene>
    <name evidence="3" type="primary">yohD</name>
    <name evidence="3" type="ORF">KL86APRO_10570</name>
</gene>
<dbReference type="InterPro" id="IPR032816">
    <property type="entry name" value="VTT_dom"/>
</dbReference>
<feature type="transmembrane region" description="Helical" evidence="1">
    <location>
        <begin position="12"/>
        <end position="33"/>
    </location>
</feature>
<feature type="transmembrane region" description="Helical" evidence="1">
    <location>
        <begin position="163"/>
        <end position="181"/>
    </location>
</feature>
<dbReference type="InterPro" id="IPR051311">
    <property type="entry name" value="DedA_domain"/>
</dbReference>
<keyword evidence="1" id="KW-0812">Transmembrane</keyword>
<keyword evidence="1" id="KW-1133">Transmembrane helix</keyword>
<organism evidence="3">
    <name type="scientific">uncultured Alphaproteobacteria bacterium</name>
    <dbReference type="NCBI Taxonomy" id="91750"/>
    <lineage>
        <taxon>Bacteria</taxon>
        <taxon>Pseudomonadati</taxon>
        <taxon>Pseudomonadota</taxon>
        <taxon>Alphaproteobacteria</taxon>
        <taxon>environmental samples</taxon>
    </lineage>
</organism>
<evidence type="ECO:0000259" key="2">
    <source>
        <dbReference type="Pfam" id="PF09335"/>
    </source>
</evidence>
<protein>
    <submittedName>
        <fullName evidence="3">Inner membrane protein YohD</fullName>
    </submittedName>
</protein>
<keyword evidence="1" id="KW-0472">Membrane</keyword>
<feature type="transmembrane region" description="Helical" evidence="1">
    <location>
        <begin position="39"/>
        <end position="63"/>
    </location>
</feature>
<evidence type="ECO:0000256" key="1">
    <source>
        <dbReference type="SAM" id="Phobius"/>
    </source>
</evidence>
<dbReference type="EMBL" id="FLUO01000001">
    <property type="protein sequence ID" value="SBV94917.1"/>
    <property type="molecule type" value="Genomic_DNA"/>
</dbReference>
<sequence>MNLPQLLSDYGYLGVFIGALMEGETVLLLAGFAAHQGYLLLPGVIAIAFVGGTLGDQVAFFLGRRYGNRLIRRFPRLAAHKPKVDRLIHRHQVPLIMGVRFLYGMRIAGPILIGTSHVKAWRFMVFNMIGAALWATLISTLGYLFGQTIGAVLKDLHGYEKNLLFAVAGMVVLLTVARWLYGRWRG</sequence>
<feature type="transmembrane region" description="Helical" evidence="1">
    <location>
        <begin position="123"/>
        <end position="143"/>
    </location>
</feature>
<dbReference type="PANTHER" id="PTHR42709">
    <property type="entry name" value="ALKALINE PHOSPHATASE LIKE PROTEIN"/>
    <property type="match status" value="1"/>
</dbReference>
<evidence type="ECO:0000313" key="3">
    <source>
        <dbReference type="EMBL" id="SBV94917.1"/>
    </source>
</evidence>
<dbReference type="GO" id="GO:0005886">
    <property type="term" value="C:plasma membrane"/>
    <property type="evidence" value="ECO:0007669"/>
    <property type="project" value="TreeGrafter"/>
</dbReference>
<dbReference type="AlphaFoldDB" id="A0A212J668"/>
<dbReference type="PANTHER" id="PTHR42709:SF2">
    <property type="entry name" value="INNER MEMBRANE PROTEIN YOHD"/>
    <property type="match status" value="1"/>
</dbReference>
<dbReference type="Pfam" id="PF09335">
    <property type="entry name" value="VTT_dom"/>
    <property type="match status" value="1"/>
</dbReference>
<proteinExistence type="predicted"/>
<accession>A0A212J668</accession>